<name>A0A0C2R2V9_9BACL</name>
<keyword evidence="2" id="KW-1185">Reference proteome</keyword>
<dbReference type="EMBL" id="JXRP01000019">
    <property type="protein sequence ID" value="KIL44590.1"/>
    <property type="molecule type" value="Genomic_DNA"/>
</dbReference>
<sequence>MMLLRFAVIGMFSFTAISILAFQSIEAIQAFIDLAKKK</sequence>
<reference evidence="1 2" key="1">
    <citation type="submission" date="2015-01" db="EMBL/GenBank/DDBJ databases">
        <title>Genome sequencing of Jeotgalibacillus soli.</title>
        <authorList>
            <person name="Goh K.M."/>
            <person name="Chan K.-G."/>
            <person name="Yaakop A.S."/>
            <person name="Ee R."/>
            <person name="Gan H.M."/>
            <person name="Chan C.S."/>
        </authorList>
    </citation>
    <scope>NUCLEOTIDE SEQUENCE [LARGE SCALE GENOMIC DNA]</scope>
    <source>
        <strain evidence="1 2">P9</strain>
    </source>
</reference>
<organism evidence="1 2">
    <name type="scientific">Jeotgalibacillus soli</name>
    <dbReference type="NCBI Taxonomy" id="889306"/>
    <lineage>
        <taxon>Bacteria</taxon>
        <taxon>Bacillati</taxon>
        <taxon>Bacillota</taxon>
        <taxon>Bacilli</taxon>
        <taxon>Bacillales</taxon>
        <taxon>Caryophanaceae</taxon>
        <taxon>Jeotgalibacillus</taxon>
    </lineage>
</organism>
<dbReference type="PATRIC" id="fig|889306.3.peg.3570"/>
<comment type="caution">
    <text evidence="1">The sequence shown here is derived from an EMBL/GenBank/DDBJ whole genome shotgun (WGS) entry which is preliminary data.</text>
</comment>
<dbReference type="AlphaFoldDB" id="A0A0C2R2V9"/>
<evidence type="ECO:0000313" key="2">
    <source>
        <dbReference type="Proteomes" id="UP000031938"/>
    </source>
</evidence>
<proteinExistence type="predicted"/>
<protein>
    <submittedName>
        <fullName evidence="1">Uncharacterized protein</fullName>
    </submittedName>
</protein>
<accession>A0A0C2R2V9</accession>
<dbReference type="Proteomes" id="UP000031938">
    <property type="component" value="Unassembled WGS sequence"/>
</dbReference>
<evidence type="ECO:0000313" key="1">
    <source>
        <dbReference type="EMBL" id="KIL44590.1"/>
    </source>
</evidence>
<gene>
    <name evidence="1" type="ORF">KP78_35540</name>
</gene>